<evidence type="ECO:0000313" key="4">
    <source>
        <dbReference type="Proteomes" id="UP001500194"/>
    </source>
</evidence>
<dbReference type="InterPro" id="IPR058363">
    <property type="entry name" value="DUF8050"/>
</dbReference>
<keyword evidence="4" id="KW-1185">Reference proteome</keyword>
<feature type="transmembrane region" description="Helical" evidence="1">
    <location>
        <begin position="61"/>
        <end position="83"/>
    </location>
</feature>
<feature type="transmembrane region" description="Helical" evidence="1">
    <location>
        <begin position="116"/>
        <end position="133"/>
    </location>
</feature>
<dbReference type="Proteomes" id="UP001500194">
    <property type="component" value="Unassembled WGS sequence"/>
</dbReference>
<keyword evidence="1" id="KW-0812">Transmembrane</keyword>
<protein>
    <recommendedName>
        <fullName evidence="2">DUF8050 domain-containing protein</fullName>
    </recommendedName>
</protein>
<dbReference type="GeneID" id="68573021"/>
<gene>
    <name evidence="3" type="ORF">GCM10009019_22970</name>
</gene>
<evidence type="ECO:0000313" key="3">
    <source>
        <dbReference type="EMBL" id="GAA0658061.1"/>
    </source>
</evidence>
<name>A0AAV3T3N5_9EURY</name>
<sequence length="144" mass="15654">MTDRRRVLAVLLAGVVPWTVYFYDGGAGGFAAYGLLSFTPSFRVTDLAAYLDSAVVPGGWFSAWLTGVLLYALALLSLALGALGLEDHRVTDGLLALAGLNELYFAVGFYTNRDYLTLPLGALCLLAVAVWDYRRVRGRAFRPQ</sequence>
<organism evidence="3 4">
    <name type="scientific">Salarchaeum japonicum</name>
    <dbReference type="NCBI Taxonomy" id="555573"/>
    <lineage>
        <taxon>Archaea</taxon>
        <taxon>Methanobacteriati</taxon>
        <taxon>Methanobacteriota</taxon>
        <taxon>Stenosarchaea group</taxon>
        <taxon>Halobacteria</taxon>
        <taxon>Halobacteriales</taxon>
        <taxon>Halobacteriaceae</taxon>
    </lineage>
</organism>
<feature type="transmembrane region" description="Helical" evidence="1">
    <location>
        <begin position="90"/>
        <end position="110"/>
    </location>
</feature>
<keyword evidence="1" id="KW-1133">Transmembrane helix</keyword>
<keyword evidence="1" id="KW-0472">Membrane</keyword>
<accession>A0AAV3T3N5</accession>
<reference evidence="3 4" key="1">
    <citation type="journal article" date="2019" name="Int. J. Syst. Evol. Microbiol.">
        <title>The Global Catalogue of Microorganisms (GCM) 10K type strain sequencing project: providing services to taxonomists for standard genome sequencing and annotation.</title>
        <authorList>
            <consortium name="The Broad Institute Genomics Platform"/>
            <consortium name="The Broad Institute Genome Sequencing Center for Infectious Disease"/>
            <person name="Wu L."/>
            <person name="Ma J."/>
        </authorList>
    </citation>
    <scope>NUCLEOTIDE SEQUENCE [LARGE SCALE GENOMIC DNA]</scope>
    <source>
        <strain evidence="3 4">JCM 16327</strain>
    </source>
</reference>
<proteinExistence type="predicted"/>
<evidence type="ECO:0000259" key="2">
    <source>
        <dbReference type="Pfam" id="PF26224"/>
    </source>
</evidence>
<evidence type="ECO:0000256" key="1">
    <source>
        <dbReference type="SAM" id="Phobius"/>
    </source>
</evidence>
<comment type="caution">
    <text evidence="3">The sequence shown here is derived from an EMBL/GenBank/DDBJ whole genome shotgun (WGS) entry which is preliminary data.</text>
</comment>
<dbReference type="Pfam" id="PF26224">
    <property type="entry name" value="DUF8050"/>
    <property type="match status" value="1"/>
</dbReference>
<dbReference type="RefSeq" id="WP_227259616.1">
    <property type="nucleotide sequence ID" value="NZ_BAAADU010000002.1"/>
</dbReference>
<dbReference type="AlphaFoldDB" id="A0AAV3T3N5"/>
<feature type="domain" description="DUF8050" evidence="2">
    <location>
        <begin position="3"/>
        <end position="136"/>
    </location>
</feature>
<dbReference type="EMBL" id="BAAADU010000002">
    <property type="protein sequence ID" value="GAA0658061.1"/>
    <property type="molecule type" value="Genomic_DNA"/>
</dbReference>